<dbReference type="Proteomes" id="UP000054558">
    <property type="component" value="Unassembled WGS sequence"/>
</dbReference>
<gene>
    <name evidence="1" type="ORF">KFL_011770020</name>
</gene>
<proteinExistence type="predicted"/>
<evidence type="ECO:0000313" key="2">
    <source>
        <dbReference type="Proteomes" id="UP000054558"/>
    </source>
</evidence>
<organism evidence="1 2">
    <name type="scientific">Klebsormidium nitens</name>
    <name type="common">Green alga</name>
    <name type="synonym">Ulothrix nitens</name>
    <dbReference type="NCBI Taxonomy" id="105231"/>
    <lineage>
        <taxon>Eukaryota</taxon>
        <taxon>Viridiplantae</taxon>
        <taxon>Streptophyta</taxon>
        <taxon>Klebsormidiophyceae</taxon>
        <taxon>Klebsormidiales</taxon>
        <taxon>Klebsormidiaceae</taxon>
        <taxon>Klebsormidium</taxon>
    </lineage>
</organism>
<protein>
    <submittedName>
        <fullName evidence="1">Uncharacterized protein</fullName>
    </submittedName>
</protein>
<sequence>MESAKRSFRVIAAYDAKGNDVLALLKNTRLEIDAKKGRVCQAGARAGSQLFRTQKCQGKKVSLPQNVVVLIQETTRGSTNKKYGYSVEIGPLLLESLPQAAFQTGLYIVGSSRATRIYIDERIFVQSIVVSLLSLSMQYCTLLWEAVYEGKRLSRVFLDRFHSAGQPILVIAKSTPNVDKEEMGEVSLKSDMTI</sequence>
<evidence type="ECO:0000313" key="1">
    <source>
        <dbReference type="EMBL" id="GAQ92877.1"/>
    </source>
</evidence>
<reference evidence="1 2" key="1">
    <citation type="journal article" date="2014" name="Nat. Commun.">
        <title>Klebsormidium flaccidum genome reveals primary factors for plant terrestrial adaptation.</title>
        <authorList>
            <person name="Hori K."/>
            <person name="Maruyama F."/>
            <person name="Fujisawa T."/>
            <person name="Togashi T."/>
            <person name="Yamamoto N."/>
            <person name="Seo M."/>
            <person name="Sato S."/>
            <person name="Yamada T."/>
            <person name="Mori H."/>
            <person name="Tajima N."/>
            <person name="Moriyama T."/>
            <person name="Ikeuchi M."/>
            <person name="Watanabe M."/>
            <person name="Wada H."/>
            <person name="Kobayashi K."/>
            <person name="Saito M."/>
            <person name="Masuda T."/>
            <person name="Sasaki-Sekimoto Y."/>
            <person name="Mashiguchi K."/>
            <person name="Awai K."/>
            <person name="Shimojima M."/>
            <person name="Masuda S."/>
            <person name="Iwai M."/>
            <person name="Nobusawa T."/>
            <person name="Narise T."/>
            <person name="Kondo S."/>
            <person name="Saito H."/>
            <person name="Sato R."/>
            <person name="Murakawa M."/>
            <person name="Ihara Y."/>
            <person name="Oshima-Yamada Y."/>
            <person name="Ohtaka K."/>
            <person name="Satoh M."/>
            <person name="Sonobe K."/>
            <person name="Ishii M."/>
            <person name="Ohtani R."/>
            <person name="Kanamori-Sato M."/>
            <person name="Honoki R."/>
            <person name="Miyazaki D."/>
            <person name="Mochizuki H."/>
            <person name="Umetsu J."/>
            <person name="Higashi K."/>
            <person name="Shibata D."/>
            <person name="Kamiya Y."/>
            <person name="Sato N."/>
            <person name="Nakamura Y."/>
            <person name="Tabata S."/>
            <person name="Ida S."/>
            <person name="Kurokawa K."/>
            <person name="Ohta H."/>
        </authorList>
    </citation>
    <scope>NUCLEOTIDE SEQUENCE [LARGE SCALE GENOMIC DNA]</scope>
    <source>
        <strain evidence="1 2">NIES-2285</strain>
    </source>
</reference>
<name>A0A1Y1IVY1_KLENI</name>
<dbReference type="AlphaFoldDB" id="A0A1Y1IVY1"/>
<keyword evidence="2" id="KW-1185">Reference proteome</keyword>
<dbReference type="EMBL" id="DF238126">
    <property type="protein sequence ID" value="GAQ92877.1"/>
    <property type="molecule type" value="Genomic_DNA"/>
</dbReference>
<accession>A0A1Y1IVY1</accession>